<name>G3AZ01_CANTC</name>
<dbReference type="HOGENOM" id="CLU_005996_0_0_1"/>
<keyword evidence="3" id="KW-1185">Reference proteome</keyword>
<accession>G3AZ01</accession>
<dbReference type="eggNOG" id="KOG2081">
    <property type="taxonomic scope" value="Eukaryota"/>
</dbReference>
<dbReference type="Pfam" id="PF24138">
    <property type="entry name" value="TPR_TNPO3_IPO13_2nd"/>
    <property type="match status" value="1"/>
</dbReference>
<feature type="domain" description="Importin N-terminal" evidence="1">
    <location>
        <begin position="26"/>
        <end position="94"/>
    </location>
</feature>
<dbReference type="GO" id="GO:0006606">
    <property type="term" value="P:protein import into nucleus"/>
    <property type="evidence" value="ECO:0007669"/>
    <property type="project" value="TreeGrafter"/>
</dbReference>
<dbReference type="PANTHER" id="PTHR12363">
    <property type="entry name" value="TRANSPORTIN 3 AND IMPORTIN 13"/>
    <property type="match status" value="1"/>
</dbReference>
<proteinExistence type="predicted"/>
<reference evidence="2 3" key="1">
    <citation type="journal article" date="2011" name="Proc. Natl. Acad. Sci. U.S.A.">
        <title>Comparative genomics of xylose-fermenting fungi for enhanced biofuel production.</title>
        <authorList>
            <person name="Wohlbach D.J."/>
            <person name="Kuo A."/>
            <person name="Sato T.K."/>
            <person name="Potts K.M."/>
            <person name="Salamov A.A."/>
            <person name="LaButti K.M."/>
            <person name="Sun H."/>
            <person name="Clum A."/>
            <person name="Pangilinan J.L."/>
            <person name="Lindquist E.A."/>
            <person name="Lucas S."/>
            <person name="Lapidus A."/>
            <person name="Jin M."/>
            <person name="Gunawan C."/>
            <person name="Balan V."/>
            <person name="Dale B.E."/>
            <person name="Jeffries T.W."/>
            <person name="Zinkel R."/>
            <person name="Barry K.W."/>
            <person name="Grigoriev I.V."/>
            <person name="Gasch A.P."/>
        </authorList>
    </citation>
    <scope>NUCLEOTIDE SEQUENCE [LARGE SCALE GENOMIC DNA]</scope>
    <source>
        <strain evidence="3">ATCC 10573 / BCRC 21748 / CBS 615 / JCM 9827 / NBRC 10315 / NRRL Y-1498 / VKM Y-70</strain>
    </source>
</reference>
<dbReference type="Pfam" id="PF08389">
    <property type="entry name" value="Xpo1"/>
    <property type="match status" value="1"/>
</dbReference>
<dbReference type="InterPro" id="IPR013598">
    <property type="entry name" value="Exportin-1/Importin-b-like"/>
</dbReference>
<dbReference type="GO" id="GO:0005737">
    <property type="term" value="C:cytoplasm"/>
    <property type="evidence" value="ECO:0007669"/>
    <property type="project" value="TreeGrafter"/>
</dbReference>
<dbReference type="SUPFAM" id="SSF48371">
    <property type="entry name" value="ARM repeat"/>
    <property type="match status" value="1"/>
</dbReference>
<dbReference type="GeneID" id="18250650"/>
<dbReference type="EMBL" id="GL996512">
    <property type="protein sequence ID" value="EGV65972.1"/>
    <property type="molecule type" value="Genomic_DNA"/>
</dbReference>
<dbReference type="InterPro" id="IPR051345">
    <property type="entry name" value="Importin_beta-like_NTR"/>
</dbReference>
<dbReference type="AlphaFoldDB" id="G3AZ01"/>
<dbReference type="InterPro" id="IPR001494">
    <property type="entry name" value="Importin-beta_N"/>
</dbReference>
<dbReference type="GO" id="GO:0005634">
    <property type="term" value="C:nucleus"/>
    <property type="evidence" value="ECO:0007669"/>
    <property type="project" value="UniProtKB-ARBA"/>
</dbReference>
<dbReference type="InterPro" id="IPR057942">
    <property type="entry name" value="TPR_TNPO3_IPO13_3rd"/>
</dbReference>
<dbReference type="SMART" id="SM00913">
    <property type="entry name" value="IBN_N"/>
    <property type="match status" value="1"/>
</dbReference>
<dbReference type="Pfam" id="PF24140">
    <property type="entry name" value="TPR_TNPO3_IPO13_3rd"/>
    <property type="match status" value="1"/>
</dbReference>
<dbReference type="OrthoDB" id="435593at2759"/>
<protein>
    <submittedName>
        <fullName evidence="2">ARM repeat-containing protein</fullName>
    </submittedName>
</protein>
<gene>
    <name evidence="2" type="ORF">CANTEDRAFT_97042</name>
</gene>
<dbReference type="GO" id="GO:0031267">
    <property type="term" value="F:small GTPase binding"/>
    <property type="evidence" value="ECO:0007669"/>
    <property type="project" value="InterPro"/>
</dbReference>
<dbReference type="InterPro" id="IPR016024">
    <property type="entry name" value="ARM-type_fold"/>
</dbReference>
<dbReference type="InterPro" id="IPR057941">
    <property type="entry name" value="TPR_TNPO3_IPO13_2nd"/>
</dbReference>
<dbReference type="PANTHER" id="PTHR12363:SF53">
    <property type="entry name" value="MRNA TRANSPORT REGULATOR MTR10"/>
    <property type="match status" value="1"/>
</dbReference>
<evidence type="ECO:0000259" key="1">
    <source>
        <dbReference type="SMART" id="SM00913"/>
    </source>
</evidence>
<dbReference type="InterPro" id="IPR011989">
    <property type="entry name" value="ARM-like"/>
</dbReference>
<sequence>MFEISDVVSALGTMYSNADRELKRQAMEFLENFQKSKESWQVCNEYLMGNDDTDIQTKLFLTQTLRNKLTYDLEQVNEENLGQLRDVVLNLLVKYNNNSSYKLIRIQLNICLCQLMLQDLSWTNPLNSLVEFFVNNKLVDNLFEFLKILPEEINDINKTYLTDEEFEQRTNSIMNESNIEQVFLLFDSFVEGHELLILDCLVNWIKESPIESFLKINSLTNLIFNSISNEDYFEKSIDCLVVIIRETRDIDNLDLIRALLMKLIELNKFIKVDEENFEILAKLYVESCESWHVLVAKNPDEFKPLVEILLGFLREDHDLNIIHYSFYFWYLLKQLLTIPTFKNCRIIFVPIYEELIRIILVKLTYPDDDNFGGDKEQEDKFKEFRYEMGDVLKDATVIVGSHKALSIPFERIKAFSNSSNLKWQNLESALFSMRSMAKEIPKTENILLPQIMNYLINLPEHPKIRYSATLVLGRYTEWTSANPEFLEIQLNYIIKGFDKQNASSLNPKDYKSILISSTNALMYFCQDCSKLLINYLEQLYLVYNEINGKIDFESNIELIEGIGYILRNFKENDPKLYDTIMLFLQPILNKLDELYESNNADLIGQKFELLAALFKILKVKDYEIYENKTVGAFVGVVLPIVNKYLFKYLNNLTINEKIMKLIKVSVESFNIYLLDNLKDIITLLIEGFKVNNFGCYLYVSGTILKVFGDEEAFEPDLINTVCKFGVEQANYFFTSLSSAKNISGIPDVIEDFFRMLDDFLMYYPNQFFDLHDSAVLNPSIESSMVLIDSLENFESVISIVHYLIDLISFGSSNLPISFVDIRDEALIKFKVSSVLESKGEQILYKLIHSLIFRFNNTNNDTIIYDMNELILKVIILGPPNLVVNWLMNIFSSLPNNDVKQLNKFNSIVEVAVENKDQKRIRNSLKDYIDWYTRKNVKRTII</sequence>
<dbReference type="STRING" id="590646.G3AZ01"/>
<dbReference type="InterPro" id="IPR058537">
    <property type="entry name" value="TPR_TNPO3_IPO13_4th"/>
</dbReference>
<dbReference type="Pfam" id="PF24139">
    <property type="entry name" value="TPR_TNPO3_IPO13_4th"/>
    <property type="match status" value="1"/>
</dbReference>
<evidence type="ECO:0000313" key="2">
    <source>
        <dbReference type="EMBL" id="EGV65972.1"/>
    </source>
</evidence>
<dbReference type="Pfam" id="PF03810">
    <property type="entry name" value="IBN_N"/>
    <property type="match status" value="1"/>
</dbReference>
<dbReference type="Gene3D" id="1.25.10.10">
    <property type="entry name" value="Leucine-rich Repeat Variant"/>
    <property type="match status" value="1"/>
</dbReference>
<evidence type="ECO:0000313" key="3">
    <source>
        <dbReference type="Proteomes" id="UP000000707"/>
    </source>
</evidence>
<organism evidence="3">
    <name type="scientific">Candida tenuis (strain ATCC 10573 / BCRC 21748 / CBS 615 / JCM 9827 / NBRC 10315 / NRRL Y-1498 / VKM Y-70)</name>
    <name type="common">Yeast</name>
    <name type="synonym">Yamadazyma tenuis</name>
    <dbReference type="NCBI Taxonomy" id="590646"/>
    <lineage>
        <taxon>Eukaryota</taxon>
        <taxon>Fungi</taxon>
        <taxon>Dikarya</taxon>
        <taxon>Ascomycota</taxon>
        <taxon>Saccharomycotina</taxon>
        <taxon>Pichiomycetes</taxon>
        <taxon>Debaryomycetaceae</taxon>
        <taxon>Yamadazyma</taxon>
    </lineage>
</organism>
<dbReference type="Proteomes" id="UP000000707">
    <property type="component" value="Unassembled WGS sequence"/>
</dbReference>
<dbReference type="KEGG" id="cten:18250650"/>